<dbReference type="Gene3D" id="4.10.320.10">
    <property type="entry name" value="E3-binding domain"/>
    <property type="match status" value="1"/>
</dbReference>
<keyword evidence="6 8" id="KW-0012">Acyltransferase</keyword>
<comment type="similarity">
    <text evidence="2 8">Belongs to the 2-oxoacid dehydrogenase family.</text>
</comment>
<dbReference type="InterPro" id="IPR001078">
    <property type="entry name" value="2-oxoacid_DH_actylTfrase"/>
</dbReference>
<dbReference type="InterPro" id="IPR050743">
    <property type="entry name" value="2-oxoacid_DH_E2_comp"/>
</dbReference>
<dbReference type="PANTHER" id="PTHR43178">
    <property type="entry name" value="DIHYDROLIPOAMIDE ACETYLTRANSFERASE COMPONENT OF PYRUVATE DEHYDROGENASE COMPLEX"/>
    <property type="match status" value="1"/>
</dbReference>
<comment type="cofactor">
    <cofactor evidence="1 8">
        <name>(R)-lipoate</name>
        <dbReference type="ChEBI" id="CHEBI:83088"/>
    </cofactor>
</comment>
<dbReference type="FunFam" id="4.10.320.10:FF:000008">
    <property type="entry name" value="Dihydrolipoamide acetyltransferase component of pyruvate dehydrogenase complex"/>
    <property type="match status" value="1"/>
</dbReference>
<dbReference type="PRINTS" id="PR01217">
    <property type="entry name" value="PRICHEXTENSN"/>
</dbReference>
<dbReference type="RefSeq" id="WP_163660440.1">
    <property type="nucleotide sequence ID" value="NZ_AP022565.1"/>
</dbReference>
<dbReference type="InterPro" id="IPR036625">
    <property type="entry name" value="E3-bd_dom_sf"/>
</dbReference>
<organism evidence="12 13">
    <name type="scientific">Mycolicibacterium alvei</name>
    <dbReference type="NCBI Taxonomy" id="67081"/>
    <lineage>
        <taxon>Bacteria</taxon>
        <taxon>Bacillati</taxon>
        <taxon>Actinomycetota</taxon>
        <taxon>Actinomycetes</taxon>
        <taxon>Mycobacteriales</taxon>
        <taxon>Mycobacteriaceae</taxon>
        <taxon>Mycolicibacterium</taxon>
    </lineage>
</organism>
<proteinExistence type="inferred from homology"/>
<evidence type="ECO:0000256" key="1">
    <source>
        <dbReference type="ARBA" id="ARBA00001938"/>
    </source>
</evidence>
<dbReference type="FunFam" id="2.40.50.100:FF:000023">
    <property type="entry name" value="Dihydrolipoamide acetyltransferase component of pyruvate dehydrogenase complex"/>
    <property type="match status" value="1"/>
</dbReference>
<evidence type="ECO:0000259" key="10">
    <source>
        <dbReference type="PROSITE" id="PS50968"/>
    </source>
</evidence>
<dbReference type="SUPFAM" id="SSF51230">
    <property type="entry name" value="Single hybrid motif"/>
    <property type="match status" value="2"/>
</dbReference>
<dbReference type="EC" id="2.3.1.-" evidence="8"/>
<protein>
    <recommendedName>
        <fullName evidence="8">Dihydrolipoamide acetyltransferase component of pyruvate dehydrogenase complex</fullName>
        <ecNumber evidence="8">2.3.1.-</ecNumber>
    </recommendedName>
</protein>
<dbReference type="Pfam" id="PF00364">
    <property type="entry name" value="Biotin_lipoyl"/>
    <property type="match status" value="2"/>
</dbReference>
<dbReference type="Pfam" id="PF00198">
    <property type="entry name" value="2-oxoacid_dh"/>
    <property type="match status" value="1"/>
</dbReference>
<evidence type="ECO:0000256" key="6">
    <source>
        <dbReference type="ARBA" id="ARBA00023315"/>
    </source>
</evidence>
<keyword evidence="13" id="KW-1185">Reference proteome</keyword>
<keyword evidence="4" id="KW-0677">Repeat</keyword>
<dbReference type="PROSITE" id="PS51826">
    <property type="entry name" value="PSBD"/>
    <property type="match status" value="1"/>
</dbReference>
<dbReference type="AlphaFoldDB" id="A0A6N4UND8"/>
<dbReference type="InterPro" id="IPR023213">
    <property type="entry name" value="CAT-like_dom_sf"/>
</dbReference>
<evidence type="ECO:0000259" key="11">
    <source>
        <dbReference type="PROSITE" id="PS51826"/>
    </source>
</evidence>
<feature type="region of interest" description="Disordered" evidence="9">
    <location>
        <begin position="308"/>
        <end position="328"/>
    </location>
</feature>
<comment type="catalytic activity">
    <reaction evidence="7">
        <text>N(6)-[(R)-dihydrolipoyl]-L-lysyl-[protein] + acetyl-CoA = N(6)-[(R)-S(8)-acetyldihydrolipoyl]-L-lysyl-[protein] + CoA</text>
        <dbReference type="Rhea" id="RHEA:17017"/>
        <dbReference type="Rhea" id="RHEA-COMP:10475"/>
        <dbReference type="Rhea" id="RHEA-COMP:10478"/>
        <dbReference type="ChEBI" id="CHEBI:57287"/>
        <dbReference type="ChEBI" id="CHEBI:57288"/>
        <dbReference type="ChEBI" id="CHEBI:83100"/>
        <dbReference type="ChEBI" id="CHEBI:83111"/>
        <dbReference type="EC" id="2.3.1.12"/>
    </reaction>
</comment>
<feature type="compositionally biased region" description="Pro residues" evidence="9">
    <location>
        <begin position="213"/>
        <end position="260"/>
    </location>
</feature>
<evidence type="ECO:0000256" key="7">
    <source>
        <dbReference type="ARBA" id="ARBA00048370"/>
    </source>
</evidence>
<dbReference type="NCBIfam" id="TIGR02927">
    <property type="entry name" value="SucB_Actino"/>
    <property type="match status" value="1"/>
</dbReference>
<dbReference type="GO" id="GO:0004742">
    <property type="term" value="F:dihydrolipoyllysine-residue acetyltransferase activity"/>
    <property type="evidence" value="ECO:0007669"/>
    <property type="project" value="UniProtKB-EC"/>
</dbReference>
<dbReference type="PROSITE" id="PS00189">
    <property type="entry name" value="LIPOYL"/>
    <property type="match status" value="2"/>
</dbReference>
<dbReference type="EMBL" id="AP022565">
    <property type="protein sequence ID" value="BBX25147.1"/>
    <property type="molecule type" value="Genomic_DNA"/>
</dbReference>
<feature type="region of interest" description="Disordered" evidence="9">
    <location>
        <begin position="82"/>
        <end position="131"/>
    </location>
</feature>
<evidence type="ECO:0000313" key="12">
    <source>
        <dbReference type="EMBL" id="BBX25147.1"/>
    </source>
</evidence>
<dbReference type="GO" id="GO:0031405">
    <property type="term" value="F:lipoic acid binding"/>
    <property type="evidence" value="ECO:0007669"/>
    <property type="project" value="TreeGrafter"/>
</dbReference>
<keyword evidence="3 8" id="KW-0808">Transferase</keyword>
<dbReference type="Gene3D" id="2.40.50.100">
    <property type="match status" value="2"/>
</dbReference>
<evidence type="ECO:0000256" key="9">
    <source>
        <dbReference type="SAM" id="MobiDB-lite"/>
    </source>
</evidence>
<dbReference type="KEGG" id="malv:MALV_02720"/>
<dbReference type="InterPro" id="IPR004167">
    <property type="entry name" value="PSBD"/>
</dbReference>
<name>A0A6N4UND8_9MYCO</name>
<evidence type="ECO:0000256" key="2">
    <source>
        <dbReference type="ARBA" id="ARBA00007317"/>
    </source>
</evidence>
<sequence length="580" mass="58952">MAISVQMPALGESVTEGTVTRWLKQEGDAVELDEPLLEVSTDKVDTEIPSPAAGVLTKIVAQEDDTVEIGGELAVIGEAGETPAAAPEPESQPEPEPEPAPAAPEPAAPAVQEQAAPAAPAAPAPSGSATSVVMPELGESVAEGTVTRWLKKVGDSVGVDEPLVEVSTDKVDTEIPSPVAGTLLSISAEEDDIVAVGGELAKIGDASAAPAAAPAPAPAAPAPAAPAPAPAPEPKPEPKPAPAPAATPAPAPAAPAPAPAATPAAGDGSPYVTPLVRKLATENGVDLTTVKGTGVGGRIRKQDVLAAAEAKKAPPAPPAPAAPAAAAPAASAAPAPALAHLRGTTQKANRIRQITAKKTRESLQATAQLTQTHEVDMTKIVALRAQAKADFAEREGVNLTYLPFIARAVIDALKVHPNINASYNEDTKEITYYDAEHLGFAVDTDQGLLSPVIHNAGDLSLGGLARAISDIAARARSGNLKPDELSGGTFTITNIGSQGALFDTPILVPPQAAMLGTGAIVKRPRVISDAYGNESIGVRSVCYLPLTYDHRLIDGADAGRFVTTIKRRLEEGAFEADLGL</sequence>
<gene>
    <name evidence="12" type="ORF">MALV_02720</name>
</gene>
<keyword evidence="5 8" id="KW-0450">Lipoyl</keyword>
<feature type="compositionally biased region" description="Low complexity" evidence="9">
    <location>
        <begin position="108"/>
        <end position="129"/>
    </location>
</feature>
<dbReference type="InterPro" id="IPR003016">
    <property type="entry name" value="2-oxoA_DH_lipoyl-BS"/>
</dbReference>
<dbReference type="InterPro" id="IPR014276">
    <property type="entry name" value="2-oxoglutarate_DH_E2"/>
</dbReference>
<reference evidence="12 13" key="1">
    <citation type="journal article" date="2019" name="Emerg. Microbes Infect.">
        <title>Comprehensive subspecies identification of 175 nontuberculous mycobacteria species based on 7547 genomic profiles.</title>
        <authorList>
            <person name="Matsumoto Y."/>
            <person name="Kinjo T."/>
            <person name="Motooka D."/>
            <person name="Nabeya D."/>
            <person name="Jung N."/>
            <person name="Uechi K."/>
            <person name="Horii T."/>
            <person name="Iida T."/>
            <person name="Fujita J."/>
            <person name="Nakamura S."/>
        </authorList>
    </citation>
    <scope>NUCLEOTIDE SEQUENCE [LARGE SCALE GENOMIC DNA]</scope>
    <source>
        <strain evidence="12 13">JCM 12272</strain>
    </source>
</reference>
<dbReference type="SUPFAM" id="SSF47005">
    <property type="entry name" value="Peripheral subunit-binding domain of 2-oxo acid dehydrogenase complex"/>
    <property type="match status" value="1"/>
</dbReference>
<dbReference type="Proteomes" id="UP000466906">
    <property type="component" value="Chromosome"/>
</dbReference>
<dbReference type="GO" id="GO:0005737">
    <property type="term" value="C:cytoplasm"/>
    <property type="evidence" value="ECO:0007669"/>
    <property type="project" value="TreeGrafter"/>
</dbReference>
<dbReference type="Pfam" id="PF02817">
    <property type="entry name" value="E3_binding"/>
    <property type="match status" value="1"/>
</dbReference>
<dbReference type="PROSITE" id="PS50968">
    <property type="entry name" value="BIOTINYL_LIPOYL"/>
    <property type="match status" value="2"/>
</dbReference>
<feature type="compositionally biased region" description="Pro residues" evidence="9">
    <location>
        <begin position="98"/>
        <end position="107"/>
    </location>
</feature>
<accession>A0A6N4UND8</accession>
<evidence type="ECO:0000256" key="8">
    <source>
        <dbReference type="RuleBase" id="RU003423"/>
    </source>
</evidence>
<feature type="region of interest" description="Disordered" evidence="9">
    <location>
        <begin position="211"/>
        <end position="269"/>
    </location>
</feature>
<dbReference type="InterPro" id="IPR000089">
    <property type="entry name" value="Biotin_lipoyl"/>
</dbReference>
<feature type="domain" description="Lipoyl-binding" evidence="10">
    <location>
        <begin position="2"/>
        <end position="77"/>
    </location>
</feature>
<dbReference type="InterPro" id="IPR011053">
    <property type="entry name" value="Single_hybrid_motif"/>
</dbReference>
<dbReference type="Gene3D" id="3.30.559.10">
    <property type="entry name" value="Chloramphenicol acetyltransferase-like domain"/>
    <property type="match status" value="1"/>
</dbReference>
<feature type="domain" description="Peripheral subunit-binding (PSBD)" evidence="11">
    <location>
        <begin position="271"/>
        <end position="308"/>
    </location>
</feature>
<dbReference type="PANTHER" id="PTHR43178:SF5">
    <property type="entry name" value="LIPOAMIDE ACYLTRANSFERASE COMPONENT OF BRANCHED-CHAIN ALPHA-KETO ACID DEHYDROGENASE COMPLEX, MITOCHONDRIAL"/>
    <property type="match status" value="1"/>
</dbReference>
<feature type="domain" description="Lipoyl-binding" evidence="10">
    <location>
        <begin position="129"/>
        <end position="204"/>
    </location>
</feature>
<dbReference type="SUPFAM" id="SSF52777">
    <property type="entry name" value="CoA-dependent acyltransferases"/>
    <property type="match status" value="1"/>
</dbReference>
<evidence type="ECO:0000313" key="13">
    <source>
        <dbReference type="Proteomes" id="UP000466906"/>
    </source>
</evidence>
<evidence type="ECO:0000256" key="4">
    <source>
        <dbReference type="ARBA" id="ARBA00022737"/>
    </source>
</evidence>
<evidence type="ECO:0000256" key="5">
    <source>
        <dbReference type="ARBA" id="ARBA00022823"/>
    </source>
</evidence>
<dbReference type="CDD" id="cd06849">
    <property type="entry name" value="lipoyl_domain"/>
    <property type="match status" value="2"/>
</dbReference>
<evidence type="ECO:0000256" key="3">
    <source>
        <dbReference type="ARBA" id="ARBA00022679"/>
    </source>
</evidence>